<proteinExistence type="predicted"/>
<name>A0A8J2Q9P6_9BILA</name>
<reference evidence="1" key="1">
    <citation type="submission" date="2021-09" db="EMBL/GenBank/DDBJ databases">
        <authorList>
            <consortium name="Pathogen Informatics"/>
        </authorList>
    </citation>
    <scope>NUCLEOTIDE SEQUENCE</scope>
</reference>
<sequence>MSVLKRYSSDSLDSQYKENCEDFVSSWNRALWMTFPPKMSNLISPSGRRCQVAFAKIQGVLQLHLLITKRDLYLATVVATDAFSYGLEVVISCRF</sequence>
<keyword evidence="2" id="KW-1185">Reference proteome</keyword>
<dbReference type="EMBL" id="CAKAEH010001255">
    <property type="protein sequence ID" value="CAG9533602.1"/>
    <property type="molecule type" value="Genomic_DNA"/>
</dbReference>
<organism evidence="1 2">
    <name type="scientific">Cercopithifilaria johnstoni</name>
    <dbReference type="NCBI Taxonomy" id="2874296"/>
    <lineage>
        <taxon>Eukaryota</taxon>
        <taxon>Metazoa</taxon>
        <taxon>Ecdysozoa</taxon>
        <taxon>Nematoda</taxon>
        <taxon>Chromadorea</taxon>
        <taxon>Rhabditida</taxon>
        <taxon>Spirurina</taxon>
        <taxon>Spiruromorpha</taxon>
        <taxon>Filarioidea</taxon>
        <taxon>Onchocercidae</taxon>
        <taxon>Cercopithifilaria</taxon>
    </lineage>
</organism>
<comment type="caution">
    <text evidence="1">The sequence shown here is derived from an EMBL/GenBank/DDBJ whole genome shotgun (WGS) entry which is preliminary data.</text>
</comment>
<gene>
    <name evidence="1" type="ORF">CJOHNSTONI_LOCUS3815</name>
</gene>
<evidence type="ECO:0000313" key="1">
    <source>
        <dbReference type="EMBL" id="CAG9533602.1"/>
    </source>
</evidence>
<accession>A0A8J2Q9P6</accession>
<protein>
    <submittedName>
        <fullName evidence="1">Uncharacterized protein</fullName>
    </submittedName>
</protein>
<evidence type="ECO:0000313" key="2">
    <source>
        <dbReference type="Proteomes" id="UP000746747"/>
    </source>
</evidence>
<dbReference type="AlphaFoldDB" id="A0A8J2Q9P6"/>
<dbReference type="Proteomes" id="UP000746747">
    <property type="component" value="Unassembled WGS sequence"/>
</dbReference>